<dbReference type="Proteomes" id="UP000673394">
    <property type="component" value="Unassembled WGS sequence"/>
</dbReference>
<dbReference type="EMBL" id="JAGKSP010000013">
    <property type="protein sequence ID" value="MBP3965894.1"/>
    <property type="molecule type" value="Genomic_DNA"/>
</dbReference>
<reference evidence="1 2" key="1">
    <citation type="submission" date="2021-04" db="EMBL/GenBank/DDBJ databases">
        <title>Paenibacillus sp. DLE-14 whole genome sequence.</title>
        <authorList>
            <person name="Ham Y.J."/>
        </authorList>
    </citation>
    <scope>NUCLEOTIDE SEQUENCE [LARGE SCALE GENOMIC DNA]</scope>
    <source>
        <strain evidence="1 2">DLE-14</strain>
    </source>
</reference>
<dbReference type="SUPFAM" id="SSF74650">
    <property type="entry name" value="Galactose mutarotase-like"/>
    <property type="match status" value="1"/>
</dbReference>
<keyword evidence="2" id="KW-1185">Reference proteome</keyword>
<evidence type="ECO:0000313" key="2">
    <source>
        <dbReference type="Proteomes" id="UP000673394"/>
    </source>
</evidence>
<sequence length="306" mass="34097">MPIRGAQIYESSYRGCLSLVAENESVRVETIPELGGKIVSLLYKPTGKEWLLDAGDRPMQKLDYGSNFCDGDMSGWDECFPTIDACSAGEDGSLNLPDHGEVWALPWQAEVSGDALGCTVEGRQLPYRLTRTLSLPGERRLRLNYTVQHLGGAPFSFLWVAHPQFAVDEPTRILTPPSVREMNCIYGKADRDFMIPDVWAYGPETTGEGTKFYYNGAVPEGWSGLLGMNSHAYMIVSVPKDTVPHFGVWIDQGKFNDRTTIALEPGIGYYDSLERAERNGTSVRLREGESYSWSVDILLGHGDWRE</sequence>
<dbReference type="RefSeq" id="WP_210662655.1">
    <property type="nucleotide sequence ID" value="NZ_JAGKSP010000013.1"/>
</dbReference>
<name>A0ABS5CJ49_9BACL</name>
<protein>
    <recommendedName>
        <fullName evidence="3">Galactose mutarotase</fullName>
    </recommendedName>
</protein>
<accession>A0ABS5CJ49</accession>
<dbReference type="InterPro" id="IPR011013">
    <property type="entry name" value="Gal_mutarotase_sf_dom"/>
</dbReference>
<gene>
    <name evidence="1" type="ORF">I8J30_24540</name>
</gene>
<evidence type="ECO:0000313" key="1">
    <source>
        <dbReference type="EMBL" id="MBP3965894.1"/>
    </source>
</evidence>
<dbReference type="Gene3D" id="2.70.98.10">
    <property type="match status" value="1"/>
</dbReference>
<proteinExistence type="predicted"/>
<comment type="caution">
    <text evidence="1">The sequence shown here is derived from an EMBL/GenBank/DDBJ whole genome shotgun (WGS) entry which is preliminary data.</text>
</comment>
<dbReference type="InterPro" id="IPR014718">
    <property type="entry name" value="GH-type_carb-bd"/>
</dbReference>
<organism evidence="1 2">
    <name type="scientific">Paenibacillus lignilyticus</name>
    <dbReference type="NCBI Taxonomy" id="1172615"/>
    <lineage>
        <taxon>Bacteria</taxon>
        <taxon>Bacillati</taxon>
        <taxon>Bacillota</taxon>
        <taxon>Bacilli</taxon>
        <taxon>Bacillales</taxon>
        <taxon>Paenibacillaceae</taxon>
        <taxon>Paenibacillus</taxon>
    </lineage>
</organism>
<evidence type="ECO:0008006" key="3">
    <source>
        <dbReference type="Google" id="ProtNLM"/>
    </source>
</evidence>